<feature type="disulfide bond" evidence="12">
    <location>
        <begin position="791"/>
        <end position="818"/>
    </location>
</feature>
<dbReference type="InterPro" id="IPR035976">
    <property type="entry name" value="Sushi/SCR/CCP_sf"/>
</dbReference>
<feature type="domain" description="C-type lectin" evidence="15">
    <location>
        <begin position="166"/>
        <end position="277"/>
    </location>
</feature>
<evidence type="ECO:0000313" key="18">
    <source>
        <dbReference type="Proteomes" id="UP000838412"/>
    </source>
</evidence>
<keyword evidence="18" id="KW-1185">Reference proteome</keyword>
<dbReference type="PANTHER" id="PTHR45656:SF4">
    <property type="entry name" value="PROTEIN CBR-CLEC-78"/>
    <property type="match status" value="1"/>
</dbReference>
<feature type="domain" description="EGF-like" evidence="14">
    <location>
        <begin position="1015"/>
        <end position="1052"/>
    </location>
</feature>
<dbReference type="FunFam" id="2.10.25.10:FF:000095">
    <property type="entry name" value="Notch, isoform B"/>
    <property type="match status" value="1"/>
</dbReference>
<dbReference type="Pfam" id="PF00084">
    <property type="entry name" value="Sushi"/>
    <property type="match status" value="7"/>
</dbReference>
<dbReference type="InterPro" id="IPR000742">
    <property type="entry name" value="EGF"/>
</dbReference>
<dbReference type="PANTHER" id="PTHR45656">
    <property type="entry name" value="PROTEIN CBR-CLEC-78"/>
    <property type="match status" value="1"/>
</dbReference>
<dbReference type="PROSITE" id="PS50041">
    <property type="entry name" value="C_TYPE_LECTIN_2"/>
    <property type="match status" value="4"/>
</dbReference>
<dbReference type="PROSITE" id="PS00022">
    <property type="entry name" value="EGF_1"/>
    <property type="match status" value="1"/>
</dbReference>
<dbReference type="InterPro" id="IPR051277">
    <property type="entry name" value="SEZ6_CSMD_C4BPB_Regulators"/>
</dbReference>
<dbReference type="SMART" id="SM00034">
    <property type="entry name" value="CLECT"/>
    <property type="match status" value="4"/>
</dbReference>
<evidence type="ECO:0000256" key="13">
    <source>
        <dbReference type="SAM" id="SignalP"/>
    </source>
</evidence>
<feature type="domain" description="EGF-like" evidence="14">
    <location>
        <begin position="603"/>
        <end position="639"/>
    </location>
</feature>
<keyword evidence="10" id="KW-0325">Glycoprotein</keyword>
<feature type="chain" id="PRO_5035441588" evidence="13">
    <location>
        <begin position="23"/>
        <end position="1201"/>
    </location>
</feature>
<evidence type="ECO:0000256" key="4">
    <source>
        <dbReference type="ARBA" id="ARBA00022659"/>
    </source>
</evidence>
<keyword evidence="4 12" id="KW-0768">Sushi</keyword>
<dbReference type="SMART" id="SM00179">
    <property type="entry name" value="EGF_CA"/>
    <property type="match status" value="5"/>
</dbReference>
<dbReference type="Proteomes" id="UP000838412">
    <property type="component" value="Chromosome 8"/>
</dbReference>
<dbReference type="PROSITE" id="PS50026">
    <property type="entry name" value="EGF_3"/>
    <property type="match status" value="5"/>
</dbReference>
<feature type="disulfide bond" evidence="12">
    <location>
        <begin position="848"/>
        <end position="875"/>
    </location>
</feature>
<dbReference type="CDD" id="cd00054">
    <property type="entry name" value="EGF_CA"/>
    <property type="match status" value="1"/>
</dbReference>
<dbReference type="InterPro" id="IPR001881">
    <property type="entry name" value="EGF-like_Ca-bd_dom"/>
</dbReference>
<feature type="signal peptide" evidence="13">
    <location>
        <begin position="1"/>
        <end position="22"/>
    </location>
</feature>
<evidence type="ECO:0000256" key="3">
    <source>
        <dbReference type="ARBA" id="ARBA00022536"/>
    </source>
</evidence>
<dbReference type="AlphaFoldDB" id="A0A8K0A9U4"/>
<gene>
    <name evidence="17" type="primary">CSMD3</name>
    <name evidence="17" type="ORF">BLAG_LOCUS23417</name>
</gene>
<evidence type="ECO:0000256" key="8">
    <source>
        <dbReference type="ARBA" id="ARBA00022889"/>
    </source>
</evidence>
<feature type="domain" description="Sushi" evidence="16">
    <location>
        <begin position="426"/>
        <end position="483"/>
    </location>
</feature>
<dbReference type="FunFam" id="2.10.70.10:FF:000014">
    <property type="entry name" value="Membrane cofactor protein"/>
    <property type="match status" value="1"/>
</dbReference>
<protein>
    <submittedName>
        <fullName evidence="17">CSMD3 protein</fullName>
    </submittedName>
</protein>
<keyword evidence="7" id="KW-0106">Calcium</keyword>
<dbReference type="Pfam" id="PF00059">
    <property type="entry name" value="Lectin_C"/>
    <property type="match status" value="4"/>
</dbReference>
<dbReference type="Gene3D" id="2.10.70.10">
    <property type="entry name" value="Complement Module, domain 1"/>
    <property type="match status" value="7"/>
</dbReference>
<dbReference type="SMART" id="SM00181">
    <property type="entry name" value="EGF"/>
    <property type="match status" value="5"/>
</dbReference>
<evidence type="ECO:0000259" key="14">
    <source>
        <dbReference type="PROSITE" id="PS50026"/>
    </source>
</evidence>
<feature type="domain" description="Sushi" evidence="16">
    <location>
        <begin position="544"/>
        <end position="603"/>
    </location>
</feature>
<keyword evidence="3 11" id="KW-0245">EGF-like domain</keyword>
<evidence type="ECO:0000256" key="1">
    <source>
        <dbReference type="ARBA" id="ARBA00004613"/>
    </source>
</evidence>
<keyword evidence="2" id="KW-0964">Secreted</keyword>
<feature type="domain" description="EGF-like" evidence="14">
    <location>
        <begin position="969"/>
        <end position="1008"/>
    </location>
</feature>
<dbReference type="InterPro" id="IPR016187">
    <property type="entry name" value="CTDL_fold"/>
</dbReference>
<feature type="domain" description="Sushi" evidence="16">
    <location>
        <begin position="484"/>
        <end position="543"/>
    </location>
</feature>
<evidence type="ECO:0000256" key="7">
    <source>
        <dbReference type="ARBA" id="ARBA00022837"/>
    </source>
</evidence>
<evidence type="ECO:0000256" key="6">
    <source>
        <dbReference type="ARBA" id="ARBA00022737"/>
    </source>
</evidence>
<comment type="caution">
    <text evidence="11">Lacks conserved residue(s) required for the propagation of feature annotation.</text>
</comment>
<dbReference type="Pfam" id="PF00008">
    <property type="entry name" value="EGF"/>
    <property type="match status" value="4"/>
</dbReference>
<evidence type="ECO:0000256" key="11">
    <source>
        <dbReference type="PROSITE-ProRule" id="PRU00076"/>
    </source>
</evidence>
<dbReference type="SMART" id="SM00032">
    <property type="entry name" value="CCP"/>
    <property type="match status" value="7"/>
</dbReference>
<feature type="domain" description="Sushi" evidence="16">
    <location>
        <begin position="764"/>
        <end position="820"/>
    </location>
</feature>
<dbReference type="CDD" id="cd00037">
    <property type="entry name" value="CLECT"/>
    <property type="match status" value="4"/>
</dbReference>
<feature type="domain" description="Sushi" evidence="16">
    <location>
        <begin position="650"/>
        <end position="706"/>
    </location>
</feature>
<reference evidence="17" key="1">
    <citation type="submission" date="2022-01" db="EMBL/GenBank/DDBJ databases">
        <authorList>
            <person name="Braso-Vives M."/>
        </authorList>
    </citation>
    <scope>NUCLEOTIDE SEQUENCE</scope>
</reference>
<evidence type="ECO:0000259" key="15">
    <source>
        <dbReference type="PROSITE" id="PS50041"/>
    </source>
</evidence>
<name>A0A8K0A9U4_BRALA</name>
<evidence type="ECO:0000256" key="5">
    <source>
        <dbReference type="ARBA" id="ARBA00022729"/>
    </source>
</evidence>
<dbReference type="OrthoDB" id="10001232at2759"/>
<dbReference type="PROSITE" id="PS50923">
    <property type="entry name" value="SUSHI"/>
    <property type="match status" value="7"/>
</dbReference>
<feature type="domain" description="C-type lectin" evidence="15">
    <location>
        <begin position="305"/>
        <end position="421"/>
    </location>
</feature>
<dbReference type="CDD" id="cd00033">
    <property type="entry name" value="CCP"/>
    <property type="match status" value="7"/>
</dbReference>
<accession>A0A8K0A9U4</accession>
<keyword evidence="9 11" id="KW-1015">Disulfide bond</keyword>
<dbReference type="GO" id="GO:0007155">
    <property type="term" value="P:cell adhesion"/>
    <property type="evidence" value="ECO:0007669"/>
    <property type="project" value="UniProtKB-KW"/>
</dbReference>
<feature type="disulfide bond" evidence="12">
    <location>
        <begin position="514"/>
        <end position="541"/>
    </location>
</feature>
<dbReference type="GO" id="GO:0005576">
    <property type="term" value="C:extracellular region"/>
    <property type="evidence" value="ECO:0007669"/>
    <property type="project" value="UniProtKB-SubCell"/>
</dbReference>
<comment type="subcellular location">
    <subcellularLocation>
        <location evidence="1">Secreted</location>
    </subcellularLocation>
</comment>
<dbReference type="GO" id="GO:0005509">
    <property type="term" value="F:calcium ion binding"/>
    <property type="evidence" value="ECO:0007669"/>
    <property type="project" value="InterPro"/>
</dbReference>
<dbReference type="SUPFAM" id="SSF57196">
    <property type="entry name" value="EGF/Laminin"/>
    <property type="match status" value="2"/>
</dbReference>
<evidence type="ECO:0000256" key="10">
    <source>
        <dbReference type="ARBA" id="ARBA00023180"/>
    </source>
</evidence>
<evidence type="ECO:0000313" key="17">
    <source>
        <dbReference type="EMBL" id="CAH1271351.1"/>
    </source>
</evidence>
<evidence type="ECO:0000256" key="9">
    <source>
        <dbReference type="ARBA" id="ARBA00023157"/>
    </source>
</evidence>
<evidence type="ECO:0000259" key="16">
    <source>
        <dbReference type="PROSITE" id="PS50923"/>
    </source>
</evidence>
<feature type="disulfide bond" evidence="12">
    <location>
        <begin position="574"/>
        <end position="601"/>
    </location>
</feature>
<organism evidence="17 18">
    <name type="scientific">Branchiostoma lanceolatum</name>
    <name type="common">Common lancelet</name>
    <name type="synonym">Amphioxus lanceolatum</name>
    <dbReference type="NCBI Taxonomy" id="7740"/>
    <lineage>
        <taxon>Eukaryota</taxon>
        <taxon>Metazoa</taxon>
        <taxon>Chordata</taxon>
        <taxon>Cephalochordata</taxon>
        <taxon>Leptocardii</taxon>
        <taxon>Amphioxiformes</taxon>
        <taxon>Branchiostomatidae</taxon>
        <taxon>Branchiostoma</taxon>
    </lineage>
</organism>
<sequence length="1201" mass="126708">MAVERVFLLLVVLASIPLAAKGQTCPDGYSYNAGLCYRWTETLSFALDAIDDCASDGATLALPRSQGEHDYLTSLVSETILIGVTDIFNEGTWEYSDGTPIGAFNKFLPDADYPNTAQIDCVVMSKDHAYMWKPSSCSQQQYGYVCQKDADTGIPPLVCPDGYSYNAGLCYRWTETLSSPLDAIDDCASDGSTLALPRSQGEHDYLAGLVSETILIGVTDIFQEGTWEYSDGTPIGAFNKFLPHAADADYPNTAQIDCVVMSKDHAYMWKPSSCSQQQYGYVCQQDADMTQFPQLECPAGYTGVSGTKCYRVVTTVDSAVTALAECQNEGADAVLPTSDLEHYYLKSLGLGTHWIGITDAEPHATEGNWVYITTGLPPLGAFNRWGSTANTDALDCVTMDSTEAFQWAPTNCLDNHACVCQKDPPDQCPPLVAPENGAVSGSSLPGAVATFSCDVGYNMHGASTTTCQADLTWSNTNYPTCIIAQCPPLSTVPHGSLSPVSHPYVYQDEVLFSCDTGYNIAGVSSITCQADGLWSDLMPTCNIVQCPLVTVQLPVILSSGGSPYSYQDEVTFTCADGYAMDGAASATCQASGTWSDEVPTCNDIDACLATPCDAQATCEDNPAPALDATCECNTGYTGDGLADGNGCSAVQCPALTDPANGAVSGTNFYGDVATFTCDPGYNLVGGSTRTCQADTTWSGSSPTCTAVQCPALTAPANGAVSGTNSYEDVATFTCDPGYNLVGGSTRTCQADTTWSGSSPTCTAVQCPALTAPANGAVSGTNFYGDVATFTCDPGYGLVGGSTRTCQADTTWSGSSPTCTAVQCPTLTAPANGAVSGTNFYGDVATFTCDAGYNLVGGSTRTCQADTTWSGSSPTCTDIDACLANPCHAQATCRDNPAPALDAACQCNTGYTGDGQADGTGCSDIDACLANPCHAQATCRDNPAPALDAACQCNTGYTGDGQADGTGCSDIDACLANPCHAQATCRDNPAPALDAACQCNTGYTGDGQADGTGCSVTSECIPNPCQYGGTCSELSPSGYTCRCRSGYIGDNCQIGCNIKYHKFPVDQFGIHNGKCYWFSRKSDRRKYKSAQTFCSSNHGGRLVIIKDKNKQSFLESKIKMFQIGSISKWIGLNDRGREKNFKWSDDSAFDASVYHNWRNIPTGRHKNRDCTAISKARDSKWVLLNCNKIGQAFICELGTPFI</sequence>
<feature type="domain" description="C-type lectin" evidence="15">
    <location>
        <begin position="32"/>
        <end position="140"/>
    </location>
</feature>
<evidence type="ECO:0000256" key="2">
    <source>
        <dbReference type="ARBA" id="ARBA00022525"/>
    </source>
</evidence>
<dbReference type="InterPro" id="IPR000436">
    <property type="entry name" value="Sushi_SCR_CCP_dom"/>
</dbReference>
<dbReference type="Gene3D" id="3.10.100.10">
    <property type="entry name" value="Mannose-Binding Protein A, subunit A"/>
    <property type="match status" value="4"/>
</dbReference>
<dbReference type="InterPro" id="IPR016186">
    <property type="entry name" value="C-type_lectin-like/link_sf"/>
</dbReference>
<keyword evidence="8" id="KW-0130">Cell adhesion</keyword>
<feature type="domain" description="EGF-like" evidence="14">
    <location>
        <begin position="877"/>
        <end position="916"/>
    </location>
</feature>
<keyword evidence="6" id="KW-0677">Repeat</keyword>
<feature type="disulfide bond" evidence="12">
    <location>
        <begin position="734"/>
        <end position="761"/>
    </location>
</feature>
<feature type="disulfide bond" evidence="11">
    <location>
        <begin position="1042"/>
        <end position="1051"/>
    </location>
</feature>
<evidence type="ECO:0000256" key="12">
    <source>
        <dbReference type="PROSITE-ProRule" id="PRU00302"/>
    </source>
</evidence>
<feature type="domain" description="C-type lectin" evidence="15">
    <location>
        <begin position="1070"/>
        <end position="1187"/>
    </location>
</feature>
<feature type="disulfide bond" evidence="12">
    <location>
        <begin position="677"/>
        <end position="704"/>
    </location>
</feature>
<feature type="domain" description="Sushi" evidence="16">
    <location>
        <begin position="707"/>
        <end position="763"/>
    </location>
</feature>
<dbReference type="SUPFAM" id="SSF57535">
    <property type="entry name" value="Complement control module/SCR domain"/>
    <property type="match status" value="7"/>
</dbReference>
<dbReference type="InterPro" id="IPR001304">
    <property type="entry name" value="C-type_lectin-like"/>
</dbReference>
<feature type="domain" description="Sushi" evidence="16">
    <location>
        <begin position="821"/>
        <end position="877"/>
    </location>
</feature>
<dbReference type="SUPFAM" id="SSF56436">
    <property type="entry name" value="C-type lectin-like"/>
    <property type="match status" value="4"/>
</dbReference>
<feature type="domain" description="EGF-like" evidence="14">
    <location>
        <begin position="923"/>
        <end position="962"/>
    </location>
</feature>
<proteinExistence type="predicted"/>
<dbReference type="EMBL" id="OV696693">
    <property type="protein sequence ID" value="CAH1271351.1"/>
    <property type="molecule type" value="Genomic_DNA"/>
</dbReference>
<dbReference type="Gene3D" id="2.10.25.10">
    <property type="entry name" value="Laminin"/>
    <property type="match status" value="5"/>
</dbReference>
<keyword evidence="5 13" id="KW-0732">Signal</keyword>
<dbReference type="FunFam" id="2.10.70.10:FF:000064">
    <property type="entry name" value="Fibulin 7"/>
    <property type="match status" value="4"/>
</dbReference>